<feature type="transmembrane region" description="Helical" evidence="1">
    <location>
        <begin position="436"/>
        <end position="460"/>
    </location>
</feature>
<keyword evidence="1" id="KW-1133">Transmembrane helix</keyword>
<dbReference type="SUPFAM" id="SSF53474">
    <property type="entry name" value="alpha/beta-Hydrolases"/>
    <property type="match status" value="1"/>
</dbReference>
<dbReference type="EC" id="3.4.-.-" evidence="2"/>
<feature type="transmembrane region" description="Helical" evidence="1">
    <location>
        <begin position="303"/>
        <end position="321"/>
    </location>
</feature>
<gene>
    <name evidence="2" type="ORF">DSAG12_03475</name>
</gene>
<feature type="transmembrane region" description="Helical" evidence="1">
    <location>
        <begin position="523"/>
        <end position="541"/>
    </location>
</feature>
<protein>
    <submittedName>
        <fullName evidence="2">Alpha/beta hydrolase family protein</fullName>
        <ecNumber evidence="2">3.4.-.-</ecNumber>
    </submittedName>
</protein>
<feature type="transmembrane region" description="Helical" evidence="1">
    <location>
        <begin position="394"/>
        <end position="416"/>
    </location>
</feature>
<dbReference type="RefSeq" id="WP_147664526.1">
    <property type="nucleotide sequence ID" value="NZ_CP042905.2"/>
</dbReference>
<name>A0A5B9DEG7_9ARCH</name>
<dbReference type="EMBL" id="CP042905">
    <property type="protein sequence ID" value="QEE17638.1"/>
    <property type="molecule type" value="Genomic_DNA"/>
</dbReference>
<keyword evidence="1" id="KW-0812">Transmembrane</keyword>
<dbReference type="Proteomes" id="UP000321408">
    <property type="component" value="Chromosome"/>
</dbReference>
<evidence type="ECO:0000313" key="2">
    <source>
        <dbReference type="EMBL" id="QEE17638.1"/>
    </source>
</evidence>
<evidence type="ECO:0000256" key="1">
    <source>
        <dbReference type="SAM" id="Phobius"/>
    </source>
</evidence>
<reference evidence="2 3" key="1">
    <citation type="journal article" date="2020" name="Nature">
        <title>Isolation of an archaeon at the prokaryote-eukaryote interface.</title>
        <authorList>
            <person name="Imachi H."/>
            <person name="Nobu M.K."/>
            <person name="Nakahara N."/>
            <person name="Morono Y."/>
            <person name="Ogawara M."/>
            <person name="Takaki Y."/>
            <person name="Takano Y."/>
            <person name="Uematsu K."/>
            <person name="Ikuta T."/>
            <person name="Ito M."/>
            <person name="Matsui Y."/>
            <person name="Miyazaki M."/>
            <person name="Murata K."/>
            <person name="Saito Y."/>
            <person name="Sakai S."/>
            <person name="Song C."/>
            <person name="Tasumi E."/>
            <person name="Yamanaka Y."/>
            <person name="Yamaguchi T."/>
            <person name="Kamagata Y."/>
            <person name="Tamaki H."/>
            <person name="Takai K."/>
        </authorList>
    </citation>
    <scope>NUCLEOTIDE SEQUENCE [LARGE SCALE GENOMIC DNA]</scope>
    <source>
        <strain evidence="2 3">MK-D1</strain>
    </source>
</reference>
<keyword evidence="3" id="KW-1185">Reference proteome</keyword>
<feature type="transmembrane region" description="Helical" evidence="1">
    <location>
        <begin position="481"/>
        <end position="503"/>
    </location>
</feature>
<dbReference type="AlphaFoldDB" id="A0A5B9DEG7"/>
<feature type="transmembrane region" description="Helical" evidence="1">
    <location>
        <begin position="597"/>
        <end position="617"/>
    </location>
</feature>
<reference evidence="2 3" key="2">
    <citation type="journal article" date="2024" name="Int. J. Syst. Evol. Microbiol.">
        <title>Promethearchaeum syntrophicum gen. nov., sp. nov., an anaerobic, obligately syntrophic archaeon, the first isolate of the lineage 'Asgard' archaea, and proposal of the new archaeal phylum Promethearchaeota phyl. nov. and kingdom Promethearchaeati regn. nov.</title>
        <authorList>
            <person name="Imachi H."/>
            <person name="Nobu M.K."/>
            <person name="Kato S."/>
            <person name="Takaki Y."/>
            <person name="Miyazaki M."/>
            <person name="Miyata M."/>
            <person name="Ogawara M."/>
            <person name="Saito Y."/>
            <person name="Sakai S."/>
            <person name="Tahara Y.O."/>
            <person name="Takano Y."/>
            <person name="Tasumi E."/>
            <person name="Uematsu K."/>
            <person name="Yoshimura T."/>
            <person name="Itoh T."/>
            <person name="Ohkuma M."/>
            <person name="Takai K."/>
        </authorList>
    </citation>
    <scope>NUCLEOTIDE SEQUENCE [LARGE SCALE GENOMIC DNA]</scope>
    <source>
        <strain evidence="2 3">MK-D1</strain>
    </source>
</reference>
<accession>A0A5B9DEG7</accession>
<sequence>MQKIARSDKIKVGAFIICSITLFSSLFFSNQILNQNQIQEEENLVAIWSLYAVTDEIESPFDIWVSKPAFSNKTKFPVYILIHGDILGPESLNVLTHELIRQEYMVVSIGIQEFSVYPTLIQLNVALNFILERDDVNTDQIGIFGHSRGSIFAILFGIMRADYIKSVVSGNFANWDLYYQYANFMASKTKDFNYILDFSIPHNILFLLNSKDRKLEPTPTRFLDEMLKENYTDATKFYGNFSEGTARQFLYSNSSFGHLSSLYDEEQIKILINWTNSALNYDSGLSVGEIDVLSIKNYVSINFFFFVFDIILVFIISFLLIKSIIFQNKKVLPLLSKLKNSIVPRPELENEGIMSERDKEDTLRYLDRIPFEVKYEEHSQIIKSFNQKDFKKKILIFLGVIYLAFIIIKIPIIPIPQSFLVSSIVPLFRIRLFSRYIYYILDLFFPFTYIWFWLLIFALLTWSFLRKEKLTRIGKYSGNNYVLGLFNGLEIFLILASLNLLILDRFFGVSFSEFFLRNGLSTYLLLYLINLFVFEFFSRIIKEDSLKYWKMVGIQFIVYFPIIFPEILNPSPILEMYFCIILLIFLNPWLYKLFKNIKVISLCNYLLMVFFFSLFYFENRASWEGKLFY</sequence>
<dbReference type="Gene3D" id="3.40.50.1820">
    <property type="entry name" value="alpha/beta hydrolase"/>
    <property type="match status" value="1"/>
</dbReference>
<keyword evidence="2" id="KW-0378">Hydrolase</keyword>
<proteinExistence type="predicted"/>
<feature type="transmembrane region" description="Helical" evidence="1">
    <location>
        <begin position="12"/>
        <end position="33"/>
    </location>
</feature>
<dbReference type="KEGG" id="psyt:DSAG12_03475"/>
<feature type="transmembrane region" description="Helical" evidence="1">
    <location>
        <begin position="573"/>
        <end position="590"/>
    </location>
</feature>
<dbReference type="GeneID" id="41331446"/>
<evidence type="ECO:0000313" key="3">
    <source>
        <dbReference type="Proteomes" id="UP000321408"/>
    </source>
</evidence>
<organism evidence="2 3">
    <name type="scientific">Promethearchaeum syntrophicum</name>
    <dbReference type="NCBI Taxonomy" id="2594042"/>
    <lineage>
        <taxon>Archaea</taxon>
        <taxon>Promethearchaeati</taxon>
        <taxon>Promethearchaeota</taxon>
        <taxon>Promethearchaeia</taxon>
        <taxon>Promethearchaeales</taxon>
        <taxon>Promethearchaeaceae</taxon>
        <taxon>Promethearchaeum</taxon>
    </lineage>
</organism>
<feature type="transmembrane region" description="Helical" evidence="1">
    <location>
        <begin position="548"/>
        <end position="567"/>
    </location>
</feature>
<keyword evidence="1" id="KW-0472">Membrane</keyword>
<dbReference type="InterPro" id="IPR029058">
    <property type="entry name" value="AB_hydrolase_fold"/>
</dbReference>